<reference evidence="2" key="1">
    <citation type="journal article" date="2023" name="Mol. Phylogenet. Evol.">
        <title>Genome-scale phylogeny and comparative genomics of the fungal order Sordariales.</title>
        <authorList>
            <person name="Hensen N."/>
            <person name="Bonometti L."/>
            <person name="Westerberg I."/>
            <person name="Brannstrom I.O."/>
            <person name="Guillou S."/>
            <person name="Cros-Aarteil S."/>
            <person name="Calhoun S."/>
            <person name="Haridas S."/>
            <person name="Kuo A."/>
            <person name="Mondo S."/>
            <person name="Pangilinan J."/>
            <person name="Riley R."/>
            <person name="LaButti K."/>
            <person name="Andreopoulos B."/>
            <person name="Lipzen A."/>
            <person name="Chen C."/>
            <person name="Yan M."/>
            <person name="Daum C."/>
            <person name="Ng V."/>
            <person name="Clum A."/>
            <person name="Steindorff A."/>
            <person name="Ohm R.A."/>
            <person name="Martin F."/>
            <person name="Silar P."/>
            <person name="Natvig D.O."/>
            <person name="Lalanne C."/>
            <person name="Gautier V."/>
            <person name="Ament-Velasquez S.L."/>
            <person name="Kruys A."/>
            <person name="Hutchinson M.I."/>
            <person name="Powell A.J."/>
            <person name="Barry K."/>
            <person name="Miller A.N."/>
            <person name="Grigoriev I.V."/>
            <person name="Debuchy R."/>
            <person name="Gladieux P."/>
            <person name="Hiltunen Thoren M."/>
            <person name="Johannesson H."/>
        </authorList>
    </citation>
    <scope>NUCLEOTIDE SEQUENCE</scope>
    <source>
        <strain evidence="2">CBS 123565</strain>
    </source>
</reference>
<gene>
    <name evidence="2" type="ORF">BT67DRAFT_84812</name>
</gene>
<dbReference type="EMBL" id="MU853418">
    <property type="protein sequence ID" value="KAK4132289.1"/>
    <property type="molecule type" value="Genomic_DNA"/>
</dbReference>
<dbReference type="Proteomes" id="UP001304895">
    <property type="component" value="Unassembled WGS sequence"/>
</dbReference>
<accession>A0AAN6UGD8</accession>
<protein>
    <submittedName>
        <fullName evidence="2">Uncharacterized protein</fullName>
    </submittedName>
</protein>
<evidence type="ECO:0000256" key="1">
    <source>
        <dbReference type="SAM" id="MobiDB-lite"/>
    </source>
</evidence>
<evidence type="ECO:0000313" key="2">
    <source>
        <dbReference type="EMBL" id="KAK4132289.1"/>
    </source>
</evidence>
<sequence>MRFEGQAKTAGLFGSSSAPDAPAKRRGSVNSICDYDAKAYWPRTASVCVYVYVVSTNLAVERGITSMGSGSTAAVPSISSQAWKPPGLRMTADAAGLGRVLENFERAGDQGVQGSIPDGEGAAFLASSRLAILRLILTRRRPGSGTTPRMRSHPGHRDPAWGDESGASGPAIRLQLRRHRSQAGMEPSAGPDFPFQEILRTEIHVVSNNIALPADPATAARPSAGPHRRIVRGGPGRLQCRGTQGATDDVSGCCCIANLSTSRH</sequence>
<comment type="caution">
    <text evidence="2">The sequence shown here is derived from an EMBL/GenBank/DDBJ whole genome shotgun (WGS) entry which is preliminary data.</text>
</comment>
<keyword evidence="3" id="KW-1185">Reference proteome</keyword>
<feature type="region of interest" description="Disordered" evidence="1">
    <location>
        <begin position="1"/>
        <end position="26"/>
    </location>
</feature>
<feature type="region of interest" description="Disordered" evidence="1">
    <location>
        <begin position="141"/>
        <end position="168"/>
    </location>
</feature>
<organism evidence="2 3">
    <name type="scientific">Trichocladium antarcticum</name>
    <dbReference type="NCBI Taxonomy" id="1450529"/>
    <lineage>
        <taxon>Eukaryota</taxon>
        <taxon>Fungi</taxon>
        <taxon>Dikarya</taxon>
        <taxon>Ascomycota</taxon>
        <taxon>Pezizomycotina</taxon>
        <taxon>Sordariomycetes</taxon>
        <taxon>Sordariomycetidae</taxon>
        <taxon>Sordariales</taxon>
        <taxon>Chaetomiaceae</taxon>
        <taxon>Trichocladium</taxon>
    </lineage>
</organism>
<proteinExistence type="predicted"/>
<dbReference type="AlphaFoldDB" id="A0AAN6UGD8"/>
<reference evidence="2" key="2">
    <citation type="submission" date="2023-05" db="EMBL/GenBank/DDBJ databases">
        <authorList>
            <consortium name="Lawrence Berkeley National Laboratory"/>
            <person name="Steindorff A."/>
            <person name="Hensen N."/>
            <person name="Bonometti L."/>
            <person name="Westerberg I."/>
            <person name="Brannstrom I.O."/>
            <person name="Guillou S."/>
            <person name="Cros-Aarteil S."/>
            <person name="Calhoun S."/>
            <person name="Haridas S."/>
            <person name="Kuo A."/>
            <person name="Mondo S."/>
            <person name="Pangilinan J."/>
            <person name="Riley R."/>
            <person name="Labutti K."/>
            <person name="Andreopoulos B."/>
            <person name="Lipzen A."/>
            <person name="Chen C."/>
            <person name="Yanf M."/>
            <person name="Daum C."/>
            <person name="Ng V."/>
            <person name="Clum A."/>
            <person name="Ohm R."/>
            <person name="Martin F."/>
            <person name="Silar P."/>
            <person name="Natvig D."/>
            <person name="Lalanne C."/>
            <person name="Gautier V."/>
            <person name="Ament-Velasquez S.L."/>
            <person name="Kruys A."/>
            <person name="Hutchinson M.I."/>
            <person name="Powell A.J."/>
            <person name="Barry K."/>
            <person name="Miller A.N."/>
            <person name="Grigoriev I.V."/>
            <person name="Debuchy R."/>
            <person name="Gladieux P."/>
            <person name="Thoren M.H."/>
            <person name="Johannesson H."/>
        </authorList>
    </citation>
    <scope>NUCLEOTIDE SEQUENCE</scope>
    <source>
        <strain evidence="2">CBS 123565</strain>
    </source>
</reference>
<evidence type="ECO:0000313" key="3">
    <source>
        <dbReference type="Proteomes" id="UP001304895"/>
    </source>
</evidence>
<name>A0AAN6UGD8_9PEZI</name>